<dbReference type="EMBL" id="VHLG01000011">
    <property type="protein sequence ID" value="TPW28832.1"/>
    <property type="molecule type" value="Genomic_DNA"/>
</dbReference>
<proteinExistence type="predicted"/>
<reference evidence="1 2" key="1">
    <citation type="submission" date="2019-06" db="EMBL/GenBank/DDBJ databases">
        <authorList>
            <person name="Li M."/>
        </authorList>
    </citation>
    <scope>NUCLEOTIDE SEQUENCE [LARGE SCALE GENOMIC DNA]</scope>
    <source>
        <strain evidence="1 2">BGMRC2036</strain>
    </source>
</reference>
<evidence type="ECO:0000313" key="2">
    <source>
        <dbReference type="Proteomes" id="UP000318801"/>
    </source>
</evidence>
<sequence>MSKDDLFANKDIDFDDIIFKGSLGGLQTIEKYIETRKGFITREISRISNSGGDPSEHLIAINMLERAASLLDQVLKLQPE</sequence>
<evidence type="ECO:0000313" key="1">
    <source>
        <dbReference type="EMBL" id="TPW28832.1"/>
    </source>
</evidence>
<dbReference type="RefSeq" id="WP_141150030.1">
    <property type="nucleotide sequence ID" value="NZ_VHLG01000011.1"/>
</dbReference>
<keyword evidence="2" id="KW-1185">Reference proteome</keyword>
<gene>
    <name evidence="1" type="ORF">FJU08_16010</name>
</gene>
<organism evidence="1 2">
    <name type="scientific">Martelella alba</name>
    <dbReference type="NCBI Taxonomy" id="2590451"/>
    <lineage>
        <taxon>Bacteria</taxon>
        <taxon>Pseudomonadati</taxon>
        <taxon>Pseudomonadota</taxon>
        <taxon>Alphaproteobacteria</taxon>
        <taxon>Hyphomicrobiales</taxon>
        <taxon>Aurantimonadaceae</taxon>
        <taxon>Martelella</taxon>
    </lineage>
</organism>
<accession>A0A506U377</accession>
<name>A0A506U377_9HYPH</name>
<protein>
    <submittedName>
        <fullName evidence="1">Uncharacterized protein</fullName>
    </submittedName>
</protein>
<dbReference type="AlphaFoldDB" id="A0A506U377"/>
<comment type="caution">
    <text evidence="1">The sequence shown here is derived from an EMBL/GenBank/DDBJ whole genome shotgun (WGS) entry which is preliminary data.</text>
</comment>
<dbReference type="Proteomes" id="UP000318801">
    <property type="component" value="Unassembled WGS sequence"/>
</dbReference>